<protein>
    <submittedName>
        <fullName evidence="2">Uncharacterized protein</fullName>
    </submittedName>
</protein>
<comment type="caution">
    <text evidence="2">The sequence shown here is derived from an EMBL/GenBank/DDBJ whole genome shotgun (WGS) entry which is preliminary data.</text>
</comment>
<evidence type="ECO:0000313" key="2">
    <source>
        <dbReference type="EMBL" id="GFR32149.1"/>
    </source>
</evidence>
<dbReference type="AlphaFoldDB" id="A0A8X6J0R9"/>
<accession>A0A8X6J0R9</accession>
<proteinExistence type="predicted"/>
<evidence type="ECO:0000313" key="3">
    <source>
        <dbReference type="Proteomes" id="UP000887116"/>
    </source>
</evidence>
<evidence type="ECO:0000256" key="1">
    <source>
        <dbReference type="SAM" id="MobiDB-lite"/>
    </source>
</evidence>
<feature type="compositionally biased region" description="Polar residues" evidence="1">
    <location>
        <begin position="10"/>
        <end position="19"/>
    </location>
</feature>
<keyword evidence="3" id="KW-1185">Reference proteome</keyword>
<name>A0A8X6J0R9_TRICU</name>
<sequence length="128" mass="14033">MGREKETSPHSESAFQNDSDVLRGTQFGCRTCPLTDNAASSSSQRKPIVWKDENGSTSAPEPEPVGTTELESAPPSGLLPTPARGRSRTRRARYANTSVGYSRGRGSDNVWTSAAQRGRRTTRRRSMY</sequence>
<dbReference type="EMBL" id="BMAO01009627">
    <property type="protein sequence ID" value="GFR32149.1"/>
    <property type="molecule type" value="Genomic_DNA"/>
</dbReference>
<feature type="region of interest" description="Disordered" evidence="1">
    <location>
        <begin position="1"/>
        <end position="128"/>
    </location>
</feature>
<organism evidence="2 3">
    <name type="scientific">Trichonephila clavata</name>
    <name type="common">Joro spider</name>
    <name type="synonym">Nephila clavata</name>
    <dbReference type="NCBI Taxonomy" id="2740835"/>
    <lineage>
        <taxon>Eukaryota</taxon>
        <taxon>Metazoa</taxon>
        <taxon>Ecdysozoa</taxon>
        <taxon>Arthropoda</taxon>
        <taxon>Chelicerata</taxon>
        <taxon>Arachnida</taxon>
        <taxon>Araneae</taxon>
        <taxon>Araneomorphae</taxon>
        <taxon>Entelegynae</taxon>
        <taxon>Araneoidea</taxon>
        <taxon>Nephilidae</taxon>
        <taxon>Trichonephila</taxon>
    </lineage>
</organism>
<gene>
    <name evidence="2" type="ORF">TNCT_349651</name>
</gene>
<reference evidence="2" key="1">
    <citation type="submission" date="2020-07" db="EMBL/GenBank/DDBJ databases">
        <title>Multicomponent nature underlies the extraordinary mechanical properties of spider dragline silk.</title>
        <authorList>
            <person name="Kono N."/>
            <person name="Nakamura H."/>
            <person name="Mori M."/>
            <person name="Yoshida Y."/>
            <person name="Ohtoshi R."/>
            <person name="Malay A.D."/>
            <person name="Moran D.A.P."/>
            <person name="Tomita M."/>
            <person name="Numata K."/>
            <person name="Arakawa K."/>
        </authorList>
    </citation>
    <scope>NUCLEOTIDE SEQUENCE</scope>
</reference>
<dbReference type="Proteomes" id="UP000887116">
    <property type="component" value="Unassembled WGS sequence"/>
</dbReference>
<feature type="compositionally biased region" description="Basic residues" evidence="1">
    <location>
        <begin position="117"/>
        <end position="128"/>
    </location>
</feature>